<comment type="caution">
    <text evidence="1">The sequence shown here is derived from an EMBL/GenBank/DDBJ whole genome shotgun (WGS) entry which is preliminary data.</text>
</comment>
<proteinExistence type="predicted"/>
<evidence type="ECO:0000313" key="1">
    <source>
        <dbReference type="EMBL" id="KAK8496634.1"/>
    </source>
</evidence>
<protein>
    <submittedName>
        <fullName evidence="1">Uncharacterized protein</fullName>
    </submittedName>
</protein>
<accession>A0ABR2ARJ6</accession>
<dbReference type="Proteomes" id="UP001472677">
    <property type="component" value="Unassembled WGS sequence"/>
</dbReference>
<keyword evidence="2" id="KW-1185">Reference proteome</keyword>
<dbReference type="PROSITE" id="PS51473">
    <property type="entry name" value="GNK2"/>
    <property type="match status" value="2"/>
</dbReference>
<reference evidence="1 2" key="1">
    <citation type="journal article" date="2024" name="G3 (Bethesda)">
        <title>Genome assembly of Hibiscus sabdariffa L. provides insights into metabolisms of medicinal natural products.</title>
        <authorList>
            <person name="Kim T."/>
        </authorList>
    </citation>
    <scope>NUCLEOTIDE SEQUENCE [LARGE SCALE GENOMIC DNA]</scope>
    <source>
        <strain evidence="1">TK-2024</strain>
        <tissue evidence="1">Old leaves</tissue>
    </source>
</reference>
<dbReference type="InterPro" id="IPR002902">
    <property type="entry name" value="GNK2"/>
</dbReference>
<dbReference type="PANTHER" id="PTHR32099:SF92">
    <property type="entry name" value="CYSTEINE-RICH RECEPTOR-LIKE PROTEIN KINASE 11"/>
    <property type="match status" value="1"/>
</dbReference>
<dbReference type="EMBL" id="JBBPBM010000356">
    <property type="protein sequence ID" value="KAK8496634.1"/>
    <property type="molecule type" value="Genomic_DNA"/>
</dbReference>
<evidence type="ECO:0000313" key="2">
    <source>
        <dbReference type="Proteomes" id="UP001472677"/>
    </source>
</evidence>
<dbReference type="CDD" id="cd23509">
    <property type="entry name" value="Gnk2-like"/>
    <property type="match status" value="2"/>
</dbReference>
<sequence>MWVKALSSILSYLLMGIGLTAAAICNNNANFTTSSTYGKNRELLLASLPLNVFAKGGFFTASTGQNSDIVYALAMCRGDYPPDVCYICLNSTIYDLIANCPNQKEALSWGVGSPCMARYANRPFLGILELEPMDSGYNTARITSNITEFDEIWDGLMDRVVIKASDGTSSLKFATGEANISVLEKIYALMQCTPDLSHEDCDTCLWQTANYYVRYWHGYGGGYVQSPNCWFRWDLYPFYTSDPSTSADLPPSTPGTSLPIITSADLLAFLLKQEKLA</sequence>
<dbReference type="InterPro" id="IPR038408">
    <property type="entry name" value="GNK2_sf"/>
</dbReference>
<dbReference type="PANTHER" id="PTHR32099">
    <property type="entry name" value="CYSTEINE-RICH REPEAT SECRETORY PROTEIN"/>
    <property type="match status" value="1"/>
</dbReference>
<dbReference type="Pfam" id="PF01657">
    <property type="entry name" value="Stress-antifung"/>
    <property type="match status" value="2"/>
</dbReference>
<gene>
    <name evidence="1" type="ORF">V6N12_063894</name>
</gene>
<name>A0ABR2ARJ6_9ROSI</name>
<organism evidence="1 2">
    <name type="scientific">Hibiscus sabdariffa</name>
    <name type="common">roselle</name>
    <dbReference type="NCBI Taxonomy" id="183260"/>
    <lineage>
        <taxon>Eukaryota</taxon>
        <taxon>Viridiplantae</taxon>
        <taxon>Streptophyta</taxon>
        <taxon>Embryophyta</taxon>
        <taxon>Tracheophyta</taxon>
        <taxon>Spermatophyta</taxon>
        <taxon>Magnoliopsida</taxon>
        <taxon>eudicotyledons</taxon>
        <taxon>Gunneridae</taxon>
        <taxon>Pentapetalae</taxon>
        <taxon>rosids</taxon>
        <taxon>malvids</taxon>
        <taxon>Malvales</taxon>
        <taxon>Malvaceae</taxon>
        <taxon>Malvoideae</taxon>
        <taxon>Hibiscus</taxon>
    </lineage>
</organism>
<dbReference type="Gene3D" id="3.30.430.20">
    <property type="entry name" value="Gnk2 domain, C-X8-C-X2-C motif"/>
    <property type="match status" value="2"/>
</dbReference>